<comment type="caution">
    <text evidence="1">The sequence shown here is derived from an EMBL/GenBank/DDBJ whole genome shotgun (WGS) entry which is preliminary data.</text>
</comment>
<accession>A0A0F9HX27</accession>
<protein>
    <submittedName>
        <fullName evidence="1">Uncharacterized protein</fullName>
    </submittedName>
</protein>
<organism evidence="1">
    <name type="scientific">marine sediment metagenome</name>
    <dbReference type="NCBI Taxonomy" id="412755"/>
    <lineage>
        <taxon>unclassified sequences</taxon>
        <taxon>metagenomes</taxon>
        <taxon>ecological metagenomes</taxon>
    </lineage>
</organism>
<name>A0A0F9HX27_9ZZZZ</name>
<proteinExistence type="predicted"/>
<dbReference type="EMBL" id="LAZR01021168">
    <property type="protein sequence ID" value="KKL86245.1"/>
    <property type="molecule type" value="Genomic_DNA"/>
</dbReference>
<evidence type="ECO:0000313" key="1">
    <source>
        <dbReference type="EMBL" id="KKL86245.1"/>
    </source>
</evidence>
<sequence length="71" mass="7972">MPATRHPKDIRLGMRWATGHIDGRPYVVDLGLNARHLSILIDTGDEWVIDIAELALAVRKRADAIAKRETD</sequence>
<dbReference type="AlphaFoldDB" id="A0A0F9HX27"/>
<reference evidence="1" key="1">
    <citation type="journal article" date="2015" name="Nature">
        <title>Complex archaea that bridge the gap between prokaryotes and eukaryotes.</title>
        <authorList>
            <person name="Spang A."/>
            <person name="Saw J.H."/>
            <person name="Jorgensen S.L."/>
            <person name="Zaremba-Niedzwiedzka K."/>
            <person name="Martijn J."/>
            <person name="Lind A.E."/>
            <person name="van Eijk R."/>
            <person name="Schleper C."/>
            <person name="Guy L."/>
            <person name="Ettema T.J."/>
        </authorList>
    </citation>
    <scope>NUCLEOTIDE SEQUENCE</scope>
</reference>
<gene>
    <name evidence="1" type="ORF">LCGC14_1946570</name>
</gene>